<dbReference type="InterPro" id="IPR038377">
    <property type="entry name" value="Na/Glc_symporter_sf"/>
</dbReference>
<feature type="transmembrane region" description="Helical" evidence="8">
    <location>
        <begin position="628"/>
        <end position="646"/>
    </location>
</feature>
<evidence type="ECO:0000256" key="3">
    <source>
        <dbReference type="ARBA" id="ARBA00022448"/>
    </source>
</evidence>
<dbReference type="Gene3D" id="1.20.1730.10">
    <property type="entry name" value="Sodium/glucose cotransporter"/>
    <property type="match status" value="1"/>
</dbReference>
<evidence type="ECO:0000256" key="6">
    <source>
        <dbReference type="ARBA" id="ARBA00023136"/>
    </source>
</evidence>
<evidence type="ECO:0000256" key="4">
    <source>
        <dbReference type="ARBA" id="ARBA00022692"/>
    </source>
</evidence>
<evidence type="ECO:0000256" key="2">
    <source>
        <dbReference type="ARBA" id="ARBA00006434"/>
    </source>
</evidence>
<dbReference type="GO" id="GO:0015204">
    <property type="term" value="F:urea transmembrane transporter activity"/>
    <property type="evidence" value="ECO:0007669"/>
    <property type="project" value="InterPro"/>
</dbReference>
<dbReference type="NCBIfam" id="TIGR00813">
    <property type="entry name" value="sss"/>
    <property type="match status" value="1"/>
</dbReference>
<dbReference type="InterPro" id="IPR001734">
    <property type="entry name" value="Na/solute_symporter"/>
</dbReference>
<feature type="transmembrane region" description="Helical" evidence="8">
    <location>
        <begin position="218"/>
        <end position="239"/>
    </location>
</feature>
<dbReference type="PANTHER" id="PTHR46154:SF4">
    <property type="entry name" value="UREA ACTIVE TRANSPORTER"/>
    <property type="match status" value="1"/>
</dbReference>
<keyword evidence="4 8" id="KW-0812">Transmembrane</keyword>
<feature type="transmembrane region" description="Helical" evidence="8">
    <location>
        <begin position="251"/>
        <end position="273"/>
    </location>
</feature>
<feature type="transmembrane region" description="Helical" evidence="8">
    <location>
        <begin position="149"/>
        <end position="169"/>
    </location>
</feature>
<feature type="transmembrane region" description="Helical" evidence="8">
    <location>
        <begin position="492"/>
        <end position="515"/>
    </location>
</feature>
<comment type="subcellular location">
    <subcellularLocation>
        <location evidence="1">Membrane</location>
        <topology evidence="1">Multi-pass membrane protein</topology>
    </subcellularLocation>
</comment>
<organism evidence="9">
    <name type="scientific">Micromonas pusilla</name>
    <name type="common">Picoplanktonic green alga</name>
    <name type="synonym">Chromulina pusilla</name>
    <dbReference type="NCBI Taxonomy" id="38833"/>
    <lineage>
        <taxon>Eukaryota</taxon>
        <taxon>Viridiplantae</taxon>
        <taxon>Chlorophyta</taxon>
        <taxon>Mamiellophyceae</taxon>
        <taxon>Mamiellales</taxon>
        <taxon>Mamiellaceae</taxon>
        <taxon>Micromonas</taxon>
    </lineage>
</organism>
<feature type="transmembrane region" description="Helical" evidence="8">
    <location>
        <begin position="563"/>
        <end position="584"/>
    </location>
</feature>
<proteinExistence type="inferred from homology"/>
<feature type="transmembrane region" description="Helical" evidence="8">
    <location>
        <begin position="330"/>
        <end position="347"/>
    </location>
</feature>
<keyword evidence="6 8" id="KW-0472">Membrane</keyword>
<dbReference type="EMBL" id="HBEQ01012666">
    <property type="protein sequence ID" value="CAD8523437.1"/>
    <property type="molecule type" value="Transcribed_RNA"/>
</dbReference>
<protein>
    <submittedName>
        <fullName evidence="9">Uncharacterized protein</fullName>
    </submittedName>
</protein>
<dbReference type="InterPro" id="IPR031155">
    <property type="entry name" value="DUR"/>
</dbReference>
<dbReference type="Pfam" id="PF00474">
    <property type="entry name" value="SSF"/>
    <property type="match status" value="1"/>
</dbReference>
<feature type="transmembrane region" description="Helical" evidence="8">
    <location>
        <begin position="420"/>
        <end position="446"/>
    </location>
</feature>
<evidence type="ECO:0000256" key="5">
    <source>
        <dbReference type="ARBA" id="ARBA00022989"/>
    </source>
</evidence>
<feature type="transmembrane region" description="Helical" evidence="8">
    <location>
        <begin position="467"/>
        <end position="486"/>
    </location>
</feature>
<feature type="transmembrane region" description="Helical" evidence="8">
    <location>
        <begin position="522"/>
        <end position="543"/>
    </location>
</feature>
<name>A0A7S0IJ31_MICPS</name>
<keyword evidence="5 8" id="KW-1133">Transmembrane helix</keyword>
<dbReference type="CDD" id="cd11476">
    <property type="entry name" value="SLC5sbd_DUR3"/>
    <property type="match status" value="1"/>
</dbReference>
<feature type="transmembrane region" description="Helical" evidence="8">
    <location>
        <begin position="190"/>
        <end position="212"/>
    </location>
</feature>
<evidence type="ECO:0000256" key="7">
    <source>
        <dbReference type="RuleBase" id="RU362091"/>
    </source>
</evidence>
<accession>A0A7S0IJ31</accession>
<evidence type="ECO:0000313" key="9">
    <source>
        <dbReference type="EMBL" id="CAD8523437.1"/>
    </source>
</evidence>
<dbReference type="AlphaFoldDB" id="A0A7S0IJ31"/>
<evidence type="ECO:0000256" key="1">
    <source>
        <dbReference type="ARBA" id="ARBA00004141"/>
    </source>
</evidence>
<feature type="transmembrane region" description="Helical" evidence="8">
    <location>
        <begin position="70"/>
        <end position="91"/>
    </location>
</feature>
<dbReference type="GO" id="GO:0005886">
    <property type="term" value="C:plasma membrane"/>
    <property type="evidence" value="ECO:0007669"/>
    <property type="project" value="TreeGrafter"/>
</dbReference>
<feature type="transmembrane region" description="Helical" evidence="8">
    <location>
        <begin position="367"/>
        <end position="392"/>
    </location>
</feature>
<sequence>MSNVTFRKSKGQNARWNASAITCLARSSLNSRIMATCYDSPTPEYDIDATAGVCTREESFFGNTYVLPQAAGYGIVIGFGVFFSLVTGLILKANQRYGGLNVSSEYFNTAGRNVKTGLTASVIVSQWTWAATLLQSSNVAYQYGVSGPFWYASGATIQVLLFGMLAIQVKRYAPNAHTIVEIIDARWGANVAKVFTVFCFMANVIVSSMLVLGGAATVNALTGMSTTVAGFLIPIGVIAYTMTGGLKATFLAGYIHTAIIFAILITFIFIVYAGDESKGIGSADNVYNLLNRLSTATATECTGRLANKQNCGYVAKNEAGSYLTMLSEGGMIFGIINIVGNFGTVFVDQSYWQSAIAAKPSSSTKGYLLGGLVWFTIPFALATAMGLATVALDLPVTSAEAGAGLVPPAIAAHLLGKGGAAAITIMLFMAIVSTGSAEQIAVSSLISYDIYRKYININATGEDILRVSRYGVVFFGVFMGFLSLILDEIGLSLGFVYLMMGIFIGSAVMPISFVLTWDKANATGAVCGAITGLILGLITWIATASGLEGKVNIDTLGMNYPMLAGNVVAICSSGLVHAAMSFMAPQNFDFSTLNARIQLIDDTLPAFEDDEDSNPKVLEEHFKWIQKWGWGFTFIMIIVWPCLSLLAGCGTPTGCGVFNKGYFNLWVAIALIWGTVATVVIICLPVYESWSEISSTLTGLLSNDDVHLRMDIIDSKLDSLLKAGNLGESGNKLSKTPGYRAKLLAGKL</sequence>
<reference evidence="9" key="1">
    <citation type="submission" date="2021-01" db="EMBL/GenBank/DDBJ databases">
        <authorList>
            <person name="Corre E."/>
            <person name="Pelletier E."/>
            <person name="Niang G."/>
            <person name="Scheremetjew M."/>
            <person name="Finn R."/>
            <person name="Kale V."/>
            <person name="Holt S."/>
            <person name="Cochrane G."/>
            <person name="Meng A."/>
            <person name="Brown T."/>
            <person name="Cohen L."/>
        </authorList>
    </citation>
    <scope>NUCLEOTIDE SEQUENCE</scope>
    <source>
        <strain evidence="9">CCMP1723</strain>
    </source>
</reference>
<keyword evidence="3" id="KW-0813">Transport</keyword>
<feature type="transmembrane region" description="Helical" evidence="8">
    <location>
        <begin position="666"/>
        <end position="687"/>
    </location>
</feature>
<comment type="similarity">
    <text evidence="2 7">Belongs to the sodium:solute symporter (SSF) (TC 2.A.21) family.</text>
</comment>
<gene>
    <name evidence="9" type="ORF">MCOM1403_LOCUS10188</name>
</gene>
<dbReference type="PANTHER" id="PTHR46154">
    <property type="match status" value="1"/>
</dbReference>
<dbReference type="PROSITE" id="PS50283">
    <property type="entry name" value="NA_SOLUT_SYMP_3"/>
    <property type="match status" value="1"/>
</dbReference>
<evidence type="ECO:0000256" key="8">
    <source>
        <dbReference type="SAM" id="Phobius"/>
    </source>
</evidence>